<dbReference type="PANTHER" id="PTHR12821:SF0">
    <property type="entry name" value="BYSTIN"/>
    <property type="match status" value="1"/>
</dbReference>
<dbReference type="InterPro" id="IPR007955">
    <property type="entry name" value="Bystin"/>
</dbReference>
<protein>
    <submittedName>
        <fullName evidence="3">SnoRNA-binding rRNA-processing protein</fullName>
    </submittedName>
</protein>
<evidence type="ECO:0000313" key="3">
    <source>
        <dbReference type="EMBL" id="KAJ4138153.1"/>
    </source>
</evidence>
<comment type="caution">
    <text evidence="3">The sequence shown here is derived from an EMBL/GenBank/DDBJ whole genome shotgun (WGS) entry which is preliminary data.</text>
</comment>
<evidence type="ECO:0000313" key="4">
    <source>
        <dbReference type="Proteomes" id="UP001152024"/>
    </source>
</evidence>
<dbReference type="Pfam" id="PF05291">
    <property type="entry name" value="Bystin"/>
    <property type="match status" value="1"/>
</dbReference>
<proteinExistence type="inferred from homology"/>
<sequence length="484" mass="54174">MPKATTPTASRHPRRHNPLEDDITASGILKNKPSKKRSKGSDNEEENFVDDRASRTILRMGRELAEEEKTGKPVATKPTIDNFGYDSRFGDEEEENKVYDDDEAWGEDDEEVEEVEVDPNDLDMYRKFMPDEEDDLLKHGWDLKPTGEEQGESINLADLILEKIAAHEAAQERRENNLGPPDEDEYELPPKVIEVYTKVGQILSRYKSGPLPKPFKVLPTIPHWEDILAITQPESWSPNACYQATRIFVSSKPHIVQRFLEMVILDRVREDIYETKKLNVHLFNSLKKALYKPAAFFKGFLFPLVGSGTCTLREAHIISAVLVRISIPVLHSAAALKGLCDIAAQEASHGTEGGGATNIFIKALLEKKYALPFQVIDALVFHFLRFRSVDPASVQAGETMSGVEGDAKTKLPVIWHQSLLAFAQRYKGDVTEDQREALLDLLLTHGHSAIGPEVRRELLAGRGRGVPIESTGPAFDGDDTMLID</sequence>
<accession>A0ABQ8RMJ8</accession>
<comment type="similarity">
    <text evidence="1">Belongs to the bystin family.</text>
</comment>
<reference evidence="3" key="1">
    <citation type="submission" date="2022-09" db="EMBL/GenBank/DDBJ databases">
        <title>Fusarium specimens isolated from Avocado Roots.</title>
        <authorList>
            <person name="Stajich J."/>
            <person name="Roper C."/>
            <person name="Heimlech-Rivalta G."/>
        </authorList>
    </citation>
    <scope>NUCLEOTIDE SEQUENCE</scope>
    <source>
        <strain evidence="3">CF00095</strain>
    </source>
</reference>
<name>A0ABQ8RMJ8_FUSEQ</name>
<feature type="compositionally biased region" description="Acidic residues" evidence="2">
    <location>
        <begin position="91"/>
        <end position="116"/>
    </location>
</feature>
<feature type="region of interest" description="Disordered" evidence="2">
    <location>
        <begin position="1"/>
        <end position="116"/>
    </location>
</feature>
<organism evidence="3 4">
    <name type="scientific">Fusarium equiseti</name>
    <name type="common">Fusarium scirpi</name>
    <dbReference type="NCBI Taxonomy" id="61235"/>
    <lineage>
        <taxon>Eukaryota</taxon>
        <taxon>Fungi</taxon>
        <taxon>Dikarya</taxon>
        <taxon>Ascomycota</taxon>
        <taxon>Pezizomycotina</taxon>
        <taxon>Sordariomycetes</taxon>
        <taxon>Hypocreomycetidae</taxon>
        <taxon>Hypocreales</taxon>
        <taxon>Nectriaceae</taxon>
        <taxon>Fusarium</taxon>
        <taxon>Fusarium incarnatum-equiseti species complex</taxon>
    </lineage>
</organism>
<keyword evidence="4" id="KW-1185">Reference proteome</keyword>
<dbReference type="Proteomes" id="UP001152024">
    <property type="component" value="Unassembled WGS sequence"/>
</dbReference>
<gene>
    <name evidence="3" type="primary">ENP1</name>
    <name evidence="3" type="ORF">NW768_001971</name>
</gene>
<evidence type="ECO:0000256" key="2">
    <source>
        <dbReference type="SAM" id="MobiDB-lite"/>
    </source>
</evidence>
<evidence type="ECO:0000256" key="1">
    <source>
        <dbReference type="ARBA" id="ARBA00007114"/>
    </source>
</evidence>
<feature type="compositionally biased region" description="Basic and acidic residues" evidence="2">
    <location>
        <begin position="49"/>
        <end position="71"/>
    </location>
</feature>
<dbReference type="PANTHER" id="PTHR12821">
    <property type="entry name" value="BYSTIN"/>
    <property type="match status" value="1"/>
</dbReference>
<dbReference type="EMBL" id="JAOQBH010000003">
    <property type="protein sequence ID" value="KAJ4138153.1"/>
    <property type="molecule type" value="Genomic_DNA"/>
</dbReference>